<sequence>MTKELLIAQLRLGKNGNDILSILDALCDGMDSSESRQDLVPTLDEIQF</sequence>
<name>A0A879R2C8_9CAUD</name>
<dbReference type="GeneID" id="77946346"/>
<dbReference type="RefSeq" id="YP_010670151.1">
    <property type="nucleotide sequence ID" value="NC_070963.1"/>
</dbReference>
<protein>
    <submittedName>
        <fullName evidence="1">Uncharacterized protein</fullName>
    </submittedName>
</protein>
<evidence type="ECO:0000313" key="2">
    <source>
        <dbReference type="Proteomes" id="UP000664915"/>
    </source>
</evidence>
<dbReference type="KEGG" id="vg:77946346"/>
<dbReference type="EMBL" id="MW015081">
    <property type="protein sequence ID" value="QPX48141.1"/>
    <property type="molecule type" value="Genomic_DNA"/>
</dbReference>
<accession>A0A879R2C8</accession>
<keyword evidence="2" id="KW-1185">Reference proteome</keyword>
<reference evidence="1" key="1">
    <citation type="submission" date="2020-09" db="EMBL/GenBank/DDBJ databases">
        <authorList>
            <person name="Zhang D."/>
            <person name="Hatherill J.R."/>
            <person name="Ramirez J.F."/>
            <person name="Edinger B."/>
            <person name="Balarin R."/>
            <person name="Sullivan A."/>
            <person name="Humpal K.M."/>
            <person name="Guseva A."/>
            <person name="Butela K.A."/>
            <person name="Garlena R.A."/>
            <person name="Russell D.A."/>
            <person name="Pope W.H."/>
            <person name="Jacobs-Sera D."/>
            <person name="Hatfull G.F."/>
        </authorList>
    </citation>
    <scope>NUCLEOTIDE SEQUENCE</scope>
</reference>
<dbReference type="Proteomes" id="UP000664915">
    <property type="component" value="Segment"/>
</dbReference>
<proteinExistence type="predicted"/>
<evidence type="ECO:0000313" key="1">
    <source>
        <dbReference type="EMBL" id="QPX48141.1"/>
    </source>
</evidence>
<organism evidence="1 2">
    <name type="scientific">Synechococcus phage S-SRM01</name>
    <dbReference type="NCBI Taxonomy" id="2781608"/>
    <lineage>
        <taxon>Viruses</taxon>
        <taxon>Duplodnaviria</taxon>
        <taxon>Heunggongvirae</taxon>
        <taxon>Uroviricota</taxon>
        <taxon>Caudoviricetes</taxon>
        <taxon>Pantevenvirales</taxon>
        <taxon>Kyanoviridae</taxon>
        <taxon>Serangoonvirus</taxon>
        <taxon>Serangoonvirus essarone</taxon>
    </lineage>
</organism>